<dbReference type="STRING" id="1798650.A2945_01540"/>
<name>A0A1G2CDP6_9BACT</name>
<evidence type="ECO:0000313" key="5">
    <source>
        <dbReference type="Proteomes" id="UP000178880"/>
    </source>
</evidence>
<dbReference type="AlphaFoldDB" id="A0A1G2CDP6"/>
<keyword evidence="2" id="KW-0808">Transferase</keyword>
<protein>
    <recommendedName>
        <fullName evidence="6">Glycosidase</fullName>
    </recommendedName>
</protein>
<evidence type="ECO:0000256" key="1">
    <source>
        <dbReference type="ARBA" id="ARBA00022676"/>
    </source>
</evidence>
<dbReference type="CDD" id="cd18614">
    <property type="entry name" value="GH130"/>
    <property type="match status" value="1"/>
</dbReference>
<evidence type="ECO:0000256" key="2">
    <source>
        <dbReference type="ARBA" id="ARBA00022679"/>
    </source>
</evidence>
<evidence type="ECO:0008006" key="6">
    <source>
        <dbReference type="Google" id="ProtNLM"/>
    </source>
</evidence>
<dbReference type="Proteomes" id="UP000178880">
    <property type="component" value="Unassembled WGS sequence"/>
</dbReference>
<accession>A0A1G2CDP6</accession>
<evidence type="ECO:0000256" key="3">
    <source>
        <dbReference type="ARBA" id="ARBA00024356"/>
    </source>
</evidence>
<keyword evidence="1" id="KW-0328">Glycosyltransferase</keyword>
<dbReference type="EMBL" id="MHLA01000015">
    <property type="protein sequence ID" value="OGY99522.1"/>
    <property type="molecule type" value="Genomic_DNA"/>
</dbReference>
<dbReference type="Gene3D" id="2.115.10.20">
    <property type="entry name" value="Glycosyl hydrolase domain, family 43"/>
    <property type="match status" value="2"/>
</dbReference>
<reference evidence="4 5" key="1">
    <citation type="journal article" date="2016" name="Nat. Commun.">
        <title>Thousands of microbial genomes shed light on interconnected biogeochemical processes in an aquifer system.</title>
        <authorList>
            <person name="Anantharaman K."/>
            <person name="Brown C.T."/>
            <person name="Hug L.A."/>
            <person name="Sharon I."/>
            <person name="Castelle C.J."/>
            <person name="Probst A.J."/>
            <person name="Thomas B.C."/>
            <person name="Singh A."/>
            <person name="Wilkins M.J."/>
            <person name="Karaoz U."/>
            <person name="Brodie E.L."/>
            <person name="Williams K.H."/>
            <person name="Hubbard S.S."/>
            <person name="Banfield J.F."/>
        </authorList>
    </citation>
    <scope>NUCLEOTIDE SEQUENCE [LARGE SCALE GENOMIC DNA]</scope>
</reference>
<dbReference type="Pfam" id="PF04041">
    <property type="entry name" value="Glyco_hydro_130"/>
    <property type="match status" value="2"/>
</dbReference>
<organism evidence="4 5">
    <name type="scientific">Candidatus Liptonbacteria bacterium RIFCSPLOWO2_01_FULL_52_25</name>
    <dbReference type="NCBI Taxonomy" id="1798650"/>
    <lineage>
        <taxon>Bacteria</taxon>
        <taxon>Candidatus Liptoniibacteriota</taxon>
    </lineage>
</organism>
<evidence type="ECO:0000313" key="4">
    <source>
        <dbReference type="EMBL" id="OGY99522.1"/>
    </source>
</evidence>
<sequence length="642" mass="72698">MFDIRRFPDNPVLKPNPEHPWEAQATFNPSVVESDGKIHLCYRAVSSLEERSGIRAEWSSIGYAVSSDGIHFDERRELIAPEEEWEKYGTEDPRITKFEGVYYIFYTALSRYPFSAEGIKIGVAMTKDFKTFEKHPVTPFNAKAMALFPERVNGKIAAVLTVNTDNPPSKVCLALFDTRDEIWSEAYWKEWYKDLDSHVIPIERGEKDHLEVGAVPFKTDEGWLLFYSYIYNYFSPPPTFGVEAALLDFDDPRKIIGEVKRPFIVPQEDYERYGKVPNIIFPSGAITRKRMTYLYYGAADTTSCVAAFKTEDLVEKLLTTKRRELVRFEGNPIISPVPEHDWESKATFNPGAIYEDGKVHILYRAMNEDNTSVVGYAASEDGVHIAERLPEPVFMPREDFEQKRVPGGNSGCEDPRLTKIGDTIYMCYTAFDGQDPPRVALTSIALKDFLEKKWNWSKSILISPPGEDDKDAALFPKKINGKFAILHRLGTAIWLDYRDDLEFKDGKFLKGEVIMKPRETAWDSKRIGIAGPPVETEHGWLLIYHGIGKRTSHYHVRAALLDLKNPAKVLYRFHDPILEPKMPYEKEGVVSNVVFPCGTTVIGDRIFTYYGGADKVVCVATTSVRDLVGALVAGAKKGGSGF</sequence>
<comment type="caution">
    <text evidence="4">The sequence shown here is derived from an EMBL/GenBank/DDBJ whole genome shotgun (WGS) entry which is preliminary data.</text>
</comment>
<gene>
    <name evidence="4" type="ORF">A2945_01540</name>
</gene>
<dbReference type="PANTHER" id="PTHR34106">
    <property type="entry name" value="GLYCOSIDASE"/>
    <property type="match status" value="1"/>
</dbReference>
<dbReference type="GO" id="GO:0016757">
    <property type="term" value="F:glycosyltransferase activity"/>
    <property type="evidence" value="ECO:0007669"/>
    <property type="project" value="UniProtKB-KW"/>
</dbReference>
<dbReference type="PANTHER" id="PTHR34106:SF5">
    <property type="entry name" value="GLYCOSIDASE"/>
    <property type="match status" value="1"/>
</dbReference>
<dbReference type="InterPro" id="IPR007184">
    <property type="entry name" value="Mannoside_phosphorylase"/>
</dbReference>
<dbReference type="CDD" id="cd18611">
    <property type="entry name" value="GH130"/>
    <property type="match status" value="1"/>
</dbReference>
<comment type="similarity">
    <text evidence="3">Belongs to the glycosyl hydrolase 130 family.</text>
</comment>
<proteinExistence type="inferred from homology"/>
<dbReference type="InterPro" id="IPR023296">
    <property type="entry name" value="Glyco_hydro_beta-prop_sf"/>
</dbReference>
<dbReference type="SUPFAM" id="SSF75005">
    <property type="entry name" value="Arabinanase/levansucrase/invertase"/>
    <property type="match status" value="2"/>
</dbReference>